<gene>
    <name evidence="2" type="ORF">PU560_16985</name>
</gene>
<protein>
    <submittedName>
        <fullName evidence="2">Uncharacterized protein</fullName>
    </submittedName>
</protein>
<keyword evidence="1" id="KW-0732">Signal</keyword>
<keyword evidence="3" id="KW-1185">Reference proteome</keyword>
<comment type="caution">
    <text evidence="2">The sequence shown here is derived from an EMBL/GenBank/DDBJ whole genome shotgun (WGS) entry which is preliminary data.</text>
</comment>
<reference evidence="2" key="1">
    <citation type="submission" date="2023-02" db="EMBL/GenBank/DDBJ databases">
        <title>Georgenia sp.10Sc9-8, isolated from a soil sample collected from the Taklamakan desert.</title>
        <authorList>
            <person name="Liu S."/>
        </authorList>
    </citation>
    <scope>NUCLEOTIDE SEQUENCE</scope>
    <source>
        <strain evidence="2">10Sc9-8</strain>
    </source>
</reference>
<dbReference type="Proteomes" id="UP001165561">
    <property type="component" value="Unassembled WGS sequence"/>
</dbReference>
<dbReference type="EMBL" id="JARACI010001195">
    <property type="protein sequence ID" value="MDD9208147.1"/>
    <property type="molecule type" value="Genomic_DNA"/>
</dbReference>
<evidence type="ECO:0000313" key="2">
    <source>
        <dbReference type="EMBL" id="MDD9208147.1"/>
    </source>
</evidence>
<accession>A0ABT5U1E1</accession>
<proteinExistence type="predicted"/>
<feature type="signal peptide" evidence="1">
    <location>
        <begin position="1"/>
        <end position="24"/>
    </location>
</feature>
<evidence type="ECO:0000256" key="1">
    <source>
        <dbReference type="SAM" id="SignalP"/>
    </source>
</evidence>
<organism evidence="2 3">
    <name type="scientific">Georgenia halotolerans</name>
    <dbReference type="NCBI Taxonomy" id="3028317"/>
    <lineage>
        <taxon>Bacteria</taxon>
        <taxon>Bacillati</taxon>
        <taxon>Actinomycetota</taxon>
        <taxon>Actinomycetes</taxon>
        <taxon>Micrococcales</taxon>
        <taxon>Bogoriellaceae</taxon>
        <taxon>Georgenia</taxon>
    </lineage>
</organism>
<evidence type="ECO:0000313" key="3">
    <source>
        <dbReference type="Proteomes" id="UP001165561"/>
    </source>
</evidence>
<sequence>MRRPVLVGAAVLLSVALWPAPASAAPPTHESFDDVFTGFEVEICPFPVAVEGRNSGRAVLHHTNSGQLKRVNLHGTEELTYSANGQTLVAKPFPYNFHIIFGPDGQLEHYYLTGLVLRVPLPDGTTFLSAGRLDFEVTGESFAITPQVGRSGDVEALCDALS</sequence>
<feature type="chain" id="PRO_5046586914" evidence="1">
    <location>
        <begin position="25"/>
        <end position="162"/>
    </location>
</feature>
<name>A0ABT5U1E1_9MICO</name>